<evidence type="ECO:0000313" key="2">
    <source>
        <dbReference type="Proteomes" id="UP001055879"/>
    </source>
</evidence>
<keyword evidence="2" id="KW-1185">Reference proteome</keyword>
<reference evidence="2" key="1">
    <citation type="journal article" date="2022" name="Mol. Ecol. Resour.">
        <title>The genomes of chicory, endive, great burdock and yacon provide insights into Asteraceae palaeo-polyploidization history and plant inulin production.</title>
        <authorList>
            <person name="Fan W."/>
            <person name="Wang S."/>
            <person name="Wang H."/>
            <person name="Wang A."/>
            <person name="Jiang F."/>
            <person name="Liu H."/>
            <person name="Zhao H."/>
            <person name="Xu D."/>
            <person name="Zhang Y."/>
        </authorList>
    </citation>
    <scope>NUCLEOTIDE SEQUENCE [LARGE SCALE GENOMIC DNA]</scope>
    <source>
        <strain evidence="2">cv. Niubang</strain>
    </source>
</reference>
<reference evidence="1 2" key="2">
    <citation type="journal article" date="2022" name="Mol. Ecol. Resour.">
        <title>The genomes of chicory, endive, great burdock and yacon provide insights into Asteraceae paleo-polyploidization history and plant inulin production.</title>
        <authorList>
            <person name="Fan W."/>
            <person name="Wang S."/>
            <person name="Wang H."/>
            <person name="Wang A."/>
            <person name="Jiang F."/>
            <person name="Liu H."/>
            <person name="Zhao H."/>
            <person name="Xu D."/>
            <person name="Zhang Y."/>
        </authorList>
    </citation>
    <scope>NUCLEOTIDE SEQUENCE [LARGE SCALE GENOMIC DNA]</scope>
    <source>
        <strain evidence="2">cv. Niubang</strain>
    </source>
</reference>
<evidence type="ECO:0000313" key="1">
    <source>
        <dbReference type="EMBL" id="KAI3771250.1"/>
    </source>
</evidence>
<gene>
    <name evidence="1" type="ORF">L6452_02410</name>
</gene>
<accession>A0ACB9FKB6</accession>
<protein>
    <submittedName>
        <fullName evidence="1">Uncharacterized protein</fullName>
    </submittedName>
</protein>
<dbReference type="EMBL" id="CM042047">
    <property type="protein sequence ID" value="KAI3771250.1"/>
    <property type="molecule type" value="Genomic_DNA"/>
</dbReference>
<sequence length="91" mass="10173">MSILNLKELIDGNNAIMSSYVDFEYYAWIFFINKIASNSGEGSGLGEGLQELATELLDDFDPFYGEGMDLGLGEGMDVKEDENSEDNMEIW</sequence>
<proteinExistence type="predicted"/>
<dbReference type="Proteomes" id="UP001055879">
    <property type="component" value="Linkage Group LG01"/>
</dbReference>
<comment type="caution">
    <text evidence="1">The sequence shown here is derived from an EMBL/GenBank/DDBJ whole genome shotgun (WGS) entry which is preliminary data.</text>
</comment>
<name>A0ACB9FKB6_ARCLA</name>
<organism evidence="1 2">
    <name type="scientific">Arctium lappa</name>
    <name type="common">Greater burdock</name>
    <name type="synonym">Lappa major</name>
    <dbReference type="NCBI Taxonomy" id="4217"/>
    <lineage>
        <taxon>Eukaryota</taxon>
        <taxon>Viridiplantae</taxon>
        <taxon>Streptophyta</taxon>
        <taxon>Embryophyta</taxon>
        <taxon>Tracheophyta</taxon>
        <taxon>Spermatophyta</taxon>
        <taxon>Magnoliopsida</taxon>
        <taxon>eudicotyledons</taxon>
        <taxon>Gunneridae</taxon>
        <taxon>Pentapetalae</taxon>
        <taxon>asterids</taxon>
        <taxon>campanulids</taxon>
        <taxon>Asterales</taxon>
        <taxon>Asteraceae</taxon>
        <taxon>Carduoideae</taxon>
        <taxon>Cardueae</taxon>
        <taxon>Arctiinae</taxon>
        <taxon>Arctium</taxon>
    </lineage>
</organism>